<reference evidence="2 4" key="2">
    <citation type="submission" date="2017-05" db="EMBL/GenBank/DDBJ databases">
        <authorList>
            <person name="Blom J."/>
        </authorList>
    </citation>
    <scope>NUCLEOTIDE SEQUENCE [LARGE SCALE GENOMIC DNA]</scope>
    <source>
        <strain evidence="2">PD885</strain>
    </source>
</reference>
<dbReference type="Proteomes" id="UP000195877">
    <property type="component" value="Chromosome 1"/>
</dbReference>
<dbReference type="EMBL" id="LT853885">
    <property type="protein sequence ID" value="SMR02923.1"/>
    <property type="molecule type" value="Genomic_DNA"/>
</dbReference>
<evidence type="ECO:0000256" key="1">
    <source>
        <dbReference type="SAM" id="MobiDB-lite"/>
    </source>
</evidence>
<reference evidence="3 5" key="1">
    <citation type="submission" date="2017-05" db="EMBL/GenBank/DDBJ databases">
        <authorList>
            <person name="Song R."/>
            <person name="Chenine A.L."/>
            <person name="Ruprecht R.M."/>
        </authorList>
    </citation>
    <scope>NUCLEOTIDE SEQUENCE [LARGE SCALE GENOMIC DNA]</scope>
    <source>
        <strain evidence="3">PD5205</strain>
    </source>
</reference>
<organism evidence="3 5">
    <name type="scientific">Xanthomonas fragariae</name>
    <dbReference type="NCBI Taxonomy" id="48664"/>
    <lineage>
        <taxon>Bacteria</taxon>
        <taxon>Pseudomonadati</taxon>
        <taxon>Pseudomonadota</taxon>
        <taxon>Gammaproteobacteria</taxon>
        <taxon>Lysobacterales</taxon>
        <taxon>Lysobacteraceae</taxon>
        <taxon>Xanthomonas</taxon>
    </lineage>
</organism>
<evidence type="ECO:0000313" key="4">
    <source>
        <dbReference type="Proteomes" id="UP000195877"/>
    </source>
</evidence>
<dbReference type="Proteomes" id="UP000195953">
    <property type="component" value="Chromosome 1"/>
</dbReference>
<dbReference type="OrthoDB" id="5959215at2"/>
<evidence type="ECO:0000313" key="2">
    <source>
        <dbReference type="EMBL" id="SMQ98891.1"/>
    </source>
</evidence>
<dbReference type="RefSeq" id="WP_145954055.1">
    <property type="nucleotide sequence ID" value="NZ_CP016830.1"/>
</dbReference>
<gene>
    <name evidence="3" type="ORF">PD5205_01619</name>
    <name evidence="2" type="ORF">PD885_01646</name>
</gene>
<protein>
    <submittedName>
        <fullName evidence="3">Uncharacterized protein</fullName>
    </submittedName>
</protein>
<evidence type="ECO:0000313" key="5">
    <source>
        <dbReference type="Proteomes" id="UP000195953"/>
    </source>
</evidence>
<feature type="compositionally biased region" description="Polar residues" evidence="1">
    <location>
        <begin position="30"/>
        <end position="55"/>
    </location>
</feature>
<feature type="region of interest" description="Disordered" evidence="1">
    <location>
        <begin position="30"/>
        <end position="79"/>
    </location>
</feature>
<keyword evidence="4" id="KW-1185">Reference proteome</keyword>
<name>A0A1Y6H8R1_9XANT</name>
<dbReference type="EMBL" id="LT853882">
    <property type="protein sequence ID" value="SMQ98891.1"/>
    <property type="molecule type" value="Genomic_DNA"/>
</dbReference>
<dbReference type="AlphaFoldDB" id="A0A1Y6H8R1"/>
<proteinExistence type="predicted"/>
<feature type="compositionally biased region" description="Low complexity" evidence="1">
    <location>
        <begin position="56"/>
        <end position="72"/>
    </location>
</feature>
<dbReference type="PROSITE" id="PS51257">
    <property type="entry name" value="PROKAR_LIPOPROTEIN"/>
    <property type="match status" value="1"/>
</dbReference>
<dbReference type="GeneID" id="61896353"/>
<accession>A0A1Y6H8R1</accession>
<evidence type="ECO:0000313" key="3">
    <source>
        <dbReference type="EMBL" id="SMR02923.1"/>
    </source>
</evidence>
<sequence>MIEVSRSLYLALIVAVLSCLSACKQESLQQQKTVASQSQNSGEGESNPVLQGQNPKGSENSEASSAAKENAGTASSPESVDIEKLAVGFKEGMPYGDLRRNVISSNWKPKVHPECKKNVIGDDFESICSKDPQQCMVCDELPELNVCSGDGNCITEFSSNDGRKVLKVSTYGEIQDGLVEGKKSRLFVSWWDVSSSGN</sequence>